<name>A0A375EEG6_9BURK</name>
<evidence type="ECO:0000313" key="1">
    <source>
        <dbReference type="EMBL" id="SOZ74482.1"/>
    </source>
</evidence>
<geneLocation type="plasmid" evidence="2">
    <name>cbm2613_p</name>
</geneLocation>
<keyword evidence="1" id="KW-0614">Plasmid</keyword>
<gene>
    <name evidence="1" type="ORF">CBM2613_P20047</name>
</gene>
<dbReference type="AlphaFoldDB" id="A0A375EEG6"/>
<proteinExistence type="predicted"/>
<evidence type="ECO:0000313" key="2">
    <source>
        <dbReference type="Proteomes" id="UP000256952"/>
    </source>
</evidence>
<accession>A0A375EEG6</accession>
<organism evidence="1 2">
    <name type="scientific">Cupriavidus taiwanensis</name>
    <dbReference type="NCBI Taxonomy" id="164546"/>
    <lineage>
        <taxon>Bacteria</taxon>
        <taxon>Pseudomonadati</taxon>
        <taxon>Pseudomonadota</taxon>
        <taxon>Betaproteobacteria</taxon>
        <taxon>Burkholderiales</taxon>
        <taxon>Burkholderiaceae</taxon>
        <taxon>Cupriavidus</taxon>
    </lineage>
</organism>
<sequence length="33" mass="3703">MNLLTGLYERHSLGRFGVSPRLPAWDIMGTTRG</sequence>
<protein>
    <submittedName>
        <fullName evidence="1">Uncharacterized protein</fullName>
    </submittedName>
</protein>
<dbReference type="EMBL" id="LT976981">
    <property type="protein sequence ID" value="SOZ74482.1"/>
    <property type="molecule type" value="Genomic_DNA"/>
</dbReference>
<reference evidence="2" key="1">
    <citation type="submission" date="2018-01" db="EMBL/GenBank/DDBJ databases">
        <authorList>
            <person name="Gaut B.S."/>
            <person name="Morton B.R."/>
            <person name="Clegg M.T."/>
            <person name="Duvall M.R."/>
        </authorList>
    </citation>
    <scope>NUCLEOTIDE SEQUENCE [LARGE SCALE GENOMIC DNA]</scope>
    <source>
        <plasmid evidence="2">Plasmid cbm2613_p</plasmid>
    </source>
</reference>
<dbReference type="Proteomes" id="UP000256952">
    <property type="component" value="Plasmid CBM2613_p"/>
</dbReference>